<proteinExistence type="predicted"/>
<accession>A0A085M8P4</accession>
<name>A0A085M8P4_9BILA</name>
<organism evidence="1 2">
    <name type="scientific">Trichuris suis</name>
    <name type="common">pig whipworm</name>
    <dbReference type="NCBI Taxonomy" id="68888"/>
    <lineage>
        <taxon>Eukaryota</taxon>
        <taxon>Metazoa</taxon>
        <taxon>Ecdysozoa</taxon>
        <taxon>Nematoda</taxon>
        <taxon>Enoplea</taxon>
        <taxon>Dorylaimia</taxon>
        <taxon>Trichinellida</taxon>
        <taxon>Trichuridae</taxon>
        <taxon>Trichuris</taxon>
    </lineage>
</organism>
<evidence type="ECO:0000313" key="1">
    <source>
        <dbReference type="EMBL" id="KFD53590.1"/>
    </source>
</evidence>
<keyword evidence="2" id="KW-1185">Reference proteome</keyword>
<dbReference type="EMBL" id="KL363215">
    <property type="protein sequence ID" value="KFD53590.1"/>
    <property type="molecule type" value="Genomic_DNA"/>
</dbReference>
<reference evidence="1 2" key="1">
    <citation type="journal article" date="2014" name="Nat. Genet.">
        <title>Genome and transcriptome of the porcine whipworm Trichuris suis.</title>
        <authorList>
            <person name="Jex A.R."/>
            <person name="Nejsum P."/>
            <person name="Schwarz E.M."/>
            <person name="Hu L."/>
            <person name="Young N.D."/>
            <person name="Hall R.S."/>
            <person name="Korhonen P.K."/>
            <person name="Liao S."/>
            <person name="Thamsborg S."/>
            <person name="Xia J."/>
            <person name="Xu P."/>
            <person name="Wang S."/>
            <person name="Scheerlinck J.P."/>
            <person name="Hofmann A."/>
            <person name="Sternberg P.W."/>
            <person name="Wang J."/>
            <person name="Gasser R.B."/>
        </authorList>
    </citation>
    <scope>NUCLEOTIDE SEQUENCE [LARGE SCALE GENOMIC DNA]</scope>
    <source>
        <strain evidence="1">DCEP-RM93M</strain>
    </source>
</reference>
<dbReference type="Proteomes" id="UP000030764">
    <property type="component" value="Unassembled WGS sequence"/>
</dbReference>
<protein>
    <submittedName>
        <fullName evidence="1">Uncharacterized protein</fullName>
    </submittedName>
</protein>
<dbReference type="AlphaFoldDB" id="A0A085M8P4"/>
<gene>
    <name evidence="1" type="ORF">M513_05506</name>
</gene>
<sequence length="166" mass="19249">MYCLLNEATKILSRKLEMIATKIFVLAVAAFCFVTKAFRVKSKEADTLAIIEEVKRTLHRADWKDAMPYWRRVVDLVSVEKNGKTYNVTFSALFTDCELSSYPAYVFEDFMKYPRLEQAHMEIINSRRECMPFPEGPMLLCQTICQISNDLEKSAVDCKEMMDTEV</sequence>
<evidence type="ECO:0000313" key="2">
    <source>
        <dbReference type="Proteomes" id="UP000030764"/>
    </source>
</evidence>